<dbReference type="EMBL" id="JAKVTV010000001">
    <property type="protein sequence ID" value="MCH4822514.1"/>
    <property type="molecule type" value="Genomic_DNA"/>
</dbReference>
<keyword evidence="1" id="KW-1133">Transmembrane helix</keyword>
<evidence type="ECO:0000313" key="2">
    <source>
        <dbReference type="EMBL" id="MCH4822514.1"/>
    </source>
</evidence>
<keyword evidence="1" id="KW-0812">Transmembrane</keyword>
<dbReference type="Proteomes" id="UP001139226">
    <property type="component" value="Unassembled WGS sequence"/>
</dbReference>
<reference evidence="2" key="1">
    <citation type="submission" date="2022-03" db="EMBL/GenBank/DDBJ databases">
        <title>Gramella crocea sp. nov., isolated from activated sludge of a seafood processing plant.</title>
        <authorList>
            <person name="Zhang X."/>
        </authorList>
    </citation>
    <scope>NUCLEOTIDE SEQUENCE</scope>
    <source>
        <strain evidence="2">YJ019</strain>
    </source>
</reference>
<feature type="transmembrane region" description="Helical" evidence="1">
    <location>
        <begin position="98"/>
        <end position="121"/>
    </location>
</feature>
<keyword evidence="1" id="KW-0472">Membrane</keyword>
<dbReference type="RefSeq" id="WP_240712642.1">
    <property type="nucleotide sequence ID" value="NZ_JAKVTV010000001.1"/>
</dbReference>
<keyword evidence="3" id="KW-1185">Reference proteome</keyword>
<organism evidence="2 3">
    <name type="scientific">Christiangramia lutea</name>
    <dbReference type="NCBI Taxonomy" id="1607951"/>
    <lineage>
        <taxon>Bacteria</taxon>
        <taxon>Pseudomonadati</taxon>
        <taxon>Bacteroidota</taxon>
        <taxon>Flavobacteriia</taxon>
        <taxon>Flavobacteriales</taxon>
        <taxon>Flavobacteriaceae</taxon>
        <taxon>Christiangramia</taxon>
    </lineage>
</organism>
<sequence length="127" mass="14775">MQAKLNPFLKSFLPFSLILFAIQYGMVNYIFKLELYYSTLAIYGFHVLATFLIYLFLVFVHNSFSDKTGFAFMACSLLKMLAAVLFLLPLMLNDVMKPFLNIIAFFIPYFLFLIFETVYAVKLINTK</sequence>
<evidence type="ECO:0000256" key="1">
    <source>
        <dbReference type="SAM" id="Phobius"/>
    </source>
</evidence>
<feature type="transmembrane region" description="Helical" evidence="1">
    <location>
        <begin position="12"/>
        <end position="31"/>
    </location>
</feature>
<protein>
    <submittedName>
        <fullName evidence="2">Uncharacterized protein</fullName>
    </submittedName>
</protein>
<evidence type="ECO:0000313" key="3">
    <source>
        <dbReference type="Proteomes" id="UP001139226"/>
    </source>
</evidence>
<feature type="transmembrane region" description="Helical" evidence="1">
    <location>
        <begin position="70"/>
        <end position="92"/>
    </location>
</feature>
<dbReference type="AlphaFoldDB" id="A0A9X1V1Q4"/>
<comment type="caution">
    <text evidence="2">The sequence shown here is derived from an EMBL/GenBank/DDBJ whole genome shotgun (WGS) entry which is preliminary data.</text>
</comment>
<feature type="transmembrane region" description="Helical" evidence="1">
    <location>
        <begin position="37"/>
        <end position="58"/>
    </location>
</feature>
<proteinExistence type="predicted"/>
<accession>A0A9X1V1Q4</accession>
<gene>
    <name evidence="2" type="ORF">ML462_04955</name>
</gene>
<name>A0A9X1V1Q4_9FLAO</name>